<evidence type="ECO:0000256" key="3">
    <source>
        <dbReference type="SAM" id="SignalP"/>
    </source>
</evidence>
<evidence type="ECO:0000259" key="4">
    <source>
        <dbReference type="Pfam" id="PF01103"/>
    </source>
</evidence>
<name>A0ABR4YIG7_9BACT</name>
<reference evidence="5 6" key="1">
    <citation type="submission" date="2014-09" db="EMBL/GenBank/DDBJ databases">
        <title>Alistipes sp. 627, sp. nov., a novel member of the family Rikenellaceae isolated from human faeces.</title>
        <authorList>
            <person name="Shkoporov A.N."/>
            <person name="Chaplin A.V."/>
            <person name="Motuzova O.V."/>
            <person name="Kafarskaia L.I."/>
            <person name="Khokhlova E.V."/>
            <person name="Efimov B.A."/>
        </authorList>
    </citation>
    <scope>NUCLEOTIDE SEQUENCE [LARGE SCALE GENOMIC DNA]</scope>
    <source>
        <strain evidence="5 6">627</strain>
    </source>
</reference>
<dbReference type="Proteomes" id="UP000030889">
    <property type="component" value="Unassembled WGS sequence"/>
</dbReference>
<feature type="domain" description="Bacterial surface antigen (D15)" evidence="4">
    <location>
        <begin position="218"/>
        <end position="451"/>
    </location>
</feature>
<comment type="caution">
    <text evidence="5">The sequence shown here is derived from an EMBL/GenBank/DDBJ whole genome shotgun (WGS) entry which is preliminary data.</text>
</comment>
<comment type="subcellular location">
    <subcellularLocation>
        <location evidence="1">Membrane</location>
    </subcellularLocation>
</comment>
<evidence type="ECO:0000313" key="5">
    <source>
        <dbReference type="EMBL" id="KHE42064.1"/>
    </source>
</evidence>
<keyword evidence="6" id="KW-1185">Reference proteome</keyword>
<proteinExistence type="predicted"/>
<gene>
    <name evidence="5" type="ORF">LG35_05780</name>
</gene>
<feature type="chain" id="PRO_5045163636" description="Bacterial surface antigen (D15) domain-containing protein" evidence="3">
    <location>
        <begin position="23"/>
        <end position="455"/>
    </location>
</feature>
<dbReference type="Pfam" id="PF01103">
    <property type="entry name" value="Omp85"/>
    <property type="match status" value="1"/>
</dbReference>
<dbReference type="RefSeq" id="WP_035473152.1">
    <property type="nucleotide sequence ID" value="NZ_JRGF01000006.1"/>
</dbReference>
<evidence type="ECO:0000256" key="1">
    <source>
        <dbReference type="ARBA" id="ARBA00004370"/>
    </source>
</evidence>
<evidence type="ECO:0000313" key="6">
    <source>
        <dbReference type="Proteomes" id="UP000030889"/>
    </source>
</evidence>
<dbReference type="EMBL" id="JRGF01000006">
    <property type="protein sequence ID" value="KHE42064.1"/>
    <property type="molecule type" value="Genomic_DNA"/>
</dbReference>
<dbReference type="InterPro" id="IPR000184">
    <property type="entry name" value="Bac_surfAg_D15"/>
</dbReference>
<keyword evidence="3" id="KW-0732">Signal</keyword>
<evidence type="ECO:0000256" key="2">
    <source>
        <dbReference type="ARBA" id="ARBA00023136"/>
    </source>
</evidence>
<dbReference type="Gene3D" id="2.40.160.50">
    <property type="entry name" value="membrane protein fhac: a member of the omp85/tpsb transporter family"/>
    <property type="match status" value="1"/>
</dbReference>
<protein>
    <recommendedName>
        <fullName evidence="4">Bacterial surface antigen (D15) domain-containing protein</fullName>
    </recommendedName>
</protein>
<feature type="signal peptide" evidence="3">
    <location>
        <begin position="1"/>
        <end position="22"/>
    </location>
</feature>
<sequence>MTGKRADKTVVKLLFTTAILLAAGTCCPGAETGCSDGMATPSRSALTRPEDTYRKTGFSFTPIPALSYSSDLGFQLGAILDAYWFGDGSTYPKYRHKLTAEACYYTKGSGIYYLFYDSEYLIRGLRFTASASYLPNTMMAFYGFNGYPAPFLRDKNAGFYAVDRNLLRIMGDLQGPIAGHLGWAAGAAFFHYATGRTRVEKYAGETTLYDLYRRYGIIYDDESGGGSHIELRAGVVYDTRDNEPDPSCGLYADLLLYGSPDIIDRRGYHYLKAAVSFRHYLPLIRGKLVFAYRLCWQGTVAGRAPFYVQQNYATLFLKQINSDILGGAISLRGILYNRVVGDGMAWANAELRLRLFDFRLFGQEWYITTNPFFDLGIVTRPFRAEELQAVGNDASVPDDIRKAIYSGERETPHMSAGLGIKIVMNRNLVLSVEYGIPFDRRDGTNGLYLNMNYLF</sequence>
<accession>A0ABR4YIG7</accession>
<keyword evidence="2" id="KW-0472">Membrane</keyword>
<dbReference type="NCBIfam" id="NF047779">
    <property type="entry name" value="Omp85_fam"/>
    <property type="match status" value="1"/>
</dbReference>
<organism evidence="5 6">
    <name type="scientific">Alistipes inops</name>
    <dbReference type="NCBI Taxonomy" id="1501391"/>
    <lineage>
        <taxon>Bacteria</taxon>
        <taxon>Pseudomonadati</taxon>
        <taxon>Bacteroidota</taxon>
        <taxon>Bacteroidia</taxon>
        <taxon>Bacteroidales</taxon>
        <taxon>Rikenellaceae</taxon>
        <taxon>Alistipes</taxon>
    </lineage>
</organism>